<reference evidence="1 2" key="1">
    <citation type="submission" date="2016-10" db="EMBL/GenBank/DDBJ databases">
        <authorList>
            <person name="de Groot N.N."/>
        </authorList>
    </citation>
    <scope>NUCLEOTIDE SEQUENCE [LARGE SCALE GENOMIC DNA]</scope>
    <source>
        <strain evidence="1 2">CGMCC 1.10210</strain>
    </source>
</reference>
<dbReference type="STRING" id="728005.SAMN04488059_11386"/>
<protein>
    <submittedName>
        <fullName evidence="1">Uncharacterized protein</fullName>
    </submittedName>
</protein>
<accession>A0A1I1MSL3</accession>
<dbReference type="EMBL" id="FOMB01000013">
    <property type="protein sequence ID" value="SFC88106.1"/>
    <property type="molecule type" value="Genomic_DNA"/>
</dbReference>
<evidence type="ECO:0000313" key="2">
    <source>
        <dbReference type="Proteomes" id="UP000182258"/>
    </source>
</evidence>
<dbReference type="OrthoDB" id="7180789at2"/>
<evidence type="ECO:0000313" key="1">
    <source>
        <dbReference type="EMBL" id="SFC88106.1"/>
    </source>
</evidence>
<organism evidence="1 2">
    <name type="scientific">Devosia psychrophila</name>
    <dbReference type="NCBI Taxonomy" id="728005"/>
    <lineage>
        <taxon>Bacteria</taxon>
        <taxon>Pseudomonadati</taxon>
        <taxon>Pseudomonadota</taxon>
        <taxon>Alphaproteobacteria</taxon>
        <taxon>Hyphomicrobiales</taxon>
        <taxon>Devosiaceae</taxon>
        <taxon>Devosia</taxon>
    </lineage>
</organism>
<name>A0A1I1MSL3_9HYPH</name>
<dbReference type="AlphaFoldDB" id="A0A1I1MSL3"/>
<gene>
    <name evidence="1" type="ORF">SAMN04488059_11386</name>
</gene>
<proteinExistence type="predicted"/>
<dbReference type="Proteomes" id="UP000182258">
    <property type="component" value="Unassembled WGS sequence"/>
</dbReference>
<sequence>MVAVSTTYSTSTYYKAAAAVTAATTSSTTATTVASTTGQSATSVTLSDEAKAALATKDFVTVLSETRAKLLALLKEAARTSPLEGDKLAVDLSSLDSRELFAMGKDDTFTPDEQKAAGIEMQRRFESAMAGPAGLAKVTGNFTALYKAAAEFLDALGPEEKADADWIAGRAAVTDAQKQLATDPKTFPDAGEDDPVALYLALVEAGEQIKPQPIADVATTARKTLDALYADAIKTGKAPTFNKSTSVGTYIDMSKFDSRTLSSIVLDSTGKFTVEEASAAKTAMRGKSGAALVAGFQSAAKSSDPTAFSQNIMSLFGGMSTEERQAAGWSESFYQAAVDSYNSTSKLTQMFAEAGGDSTGFMSWMGK</sequence>
<dbReference type="RefSeq" id="WP_046169229.1">
    <property type="nucleotide sequence ID" value="NZ_FOMB01000013.1"/>
</dbReference>